<evidence type="ECO:0000256" key="2">
    <source>
        <dbReference type="ARBA" id="ARBA00006206"/>
    </source>
</evidence>
<evidence type="ECO:0000256" key="1">
    <source>
        <dbReference type="ARBA" id="ARBA00005028"/>
    </source>
</evidence>
<evidence type="ECO:0000256" key="6">
    <source>
        <dbReference type="PIRSR" id="PIRSR005096-1"/>
    </source>
</evidence>
<keyword evidence="3 5" id="KW-0413">Isomerase</keyword>
<dbReference type="Pfam" id="PF01263">
    <property type="entry name" value="Aldose_epim"/>
    <property type="match status" value="1"/>
</dbReference>
<sequence>MNLYVLENDRLKITLADIGASWLSCQLTLENEVRELLVGTTPQNWHRQTAYFGATIGRYANRIAHGRYCLNGQTYQLTQNNGKHHLHGGTMGADKQRWHVEYATPQAVKFSRIFANGEEGFGGEVTATVEYWLTDNQLDICFYAVSDQDTPLCLTNHAYFNLSNAPTIHQHLLQINADAYLPVCQEGIPNGTLKSVAQTGFDFRSPKPIGQDLLRDADQQCVKGYDHAFLLAKKSADLAACPPDAVLSADNIRLEIRTTQPALQVYTGNFLNGQPNYTQGTYPDYAGVALEPGVLPDTPNHPEWQILGGISKAGEIYRHHIQYRFITSG</sequence>
<dbReference type="SUPFAM" id="SSF74650">
    <property type="entry name" value="Galactose mutarotase-like"/>
    <property type="match status" value="1"/>
</dbReference>
<dbReference type="InterPro" id="IPR014718">
    <property type="entry name" value="GH-type_carb-bd"/>
</dbReference>
<gene>
    <name evidence="9" type="ORF">RO21_03700</name>
</gene>
<evidence type="ECO:0000256" key="7">
    <source>
        <dbReference type="PIRSR" id="PIRSR005096-2"/>
    </source>
</evidence>
<comment type="similarity">
    <text evidence="2 5">Belongs to the aldose epimerase family.</text>
</comment>
<dbReference type="PIRSF" id="PIRSF005096">
    <property type="entry name" value="GALM"/>
    <property type="match status" value="1"/>
</dbReference>
<dbReference type="EC" id="5.1.3.3" evidence="5"/>
<proteinExistence type="inferred from homology"/>
<dbReference type="InterPro" id="IPR011013">
    <property type="entry name" value="Gal_mutarotase_sf_dom"/>
</dbReference>
<name>A0A0J5P813_9PAST</name>
<evidence type="ECO:0000256" key="3">
    <source>
        <dbReference type="ARBA" id="ARBA00023235"/>
    </source>
</evidence>
<dbReference type="STRING" id="67855.RO21_03700"/>
<dbReference type="AlphaFoldDB" id="A0A0J5P813"/>
<organism evidence="9 10">
    <name type="scientific">Muribacter muris</name>
    <dbReference type="NCBI Taxonomy" id="67855"/>
    <lineage>
        <taxon>Bacteria</taxon>
        <taxon>Pseudomonadati</taxon>
        <taxon>Pseudomonadota</taxon>
        <taxon>Gammaproteobacteria</taxon>
        <taxon>Pasteurellales</taxon>
        <taxon>Pasteurellaceae</taxon>
        <taxon>Muribacter</taxon>
    </lineage>
</organism>
<evidence type="ECO:0000313" key="9">
    <source>
        <dbReference type="EMBL" id="KMK51905.1"/>
    </source>
</evidence>
<evidence type="ECO:0000256" key="4">
    <source>
        <dbReference type="ARBA" id="ARBA00023277"/>
    </source>
</evidence>
<dbReference type="CDD" id="cd09019">
    <property type="entry name" value="galactose_mutarotase_like"/>
    <property type="match status" value="1"/>
</dbReference>
<dbReference type="Gene3D" id="2.70.98.10">
    <property type="match status" value="1"/>
</dbReference>
<dbReference type="EMBL" id="JWIZ01000021">
    <property type="protein sequence ID" value="KMK51905.1"/>
    <property type="molecule type" value="Genomic_DNA"/>
</dbReference>
<dbReference type="GO" id="GO:0033499">
    <property type="term" value="P:galactose catabolic process via UDP-galactose, Leloir pathway"/>
    <property type="evidence" value="ECO:0007669"/>
    <property type="project" value="TreeGrafter"/>
</dbReference>
<keyword evidence="4 5" id="KW-0119">Carbohydrate metabolism</keyword>
<feature type="active site" description="Proton acceptor" evidence="6">
    <location>
        <position position="291"/>
    </location>
</feature>
<dbReference type="PANTHER" id="PTHR10091">
    <property type="entry name" value="ALDOSE-1-EPIMERASE"/>
    <property type="match status" value="1"/>
</dbReference>
<dbReference type="GO" id="GO:0006006">
    <property type="term" value="P:glucose metabolic process"/>
    <property type="evidence" value="ECO:0007669"/>
    <property type="project" value="TreeGrafter"/>
</dbReference>
<reference evidence="9 10" key="1">
    <citation type="submission" date="2014-12" db="EMBL/GenBank/DDBJ databases">
        <title>Reclassification of Actinobacillus muris as Muribacter muris.</title>
        <authorList>
            <person name="Christensen H."/>
            <person name="Nicklas W."/>
            <person name="Bisgaard M."/>
        </authorList>
    </citation>
    <scope>NUCLEOTIDE SEQUENCE [LARGE SCALE GENOMIC DNA]</scope>
    <source>
        <strain evidence="9 10">Ackerman80-443D</strain>
    </source>
</reference>
<dbReference type="Proteomes" id="UP000036270">
    <property type="component" value="Unassembled WGS sequence"/>
</dbReference>
<feature type="binding site" evidence="7">
    <location>
        <position position="226"/>
    </location>
    <ligand>
        <name>beta-D-galactose</name>
        <dbReference type="ChEBI" id="CHEBI:27667"/>
    </ligand>
</feature>
<dbReference type="InterPro" id="IPR008183">
    <property type="entry name" value="Aldose_1/G6P_1-epimerase"/>
</dbReference>
<dbReference type="GO" id="GO:0004034">
    <property type="term" value="F:aldose 1-epimerase activity"/>
    <property type="evidence" value="ECO:0007669"/>
    <property type="project" value="UniProtKB-EC"/>
</dbReference>
<dbReference type="GO" id="GO:0005737">
    <property type="term" value="C:cytoplasm"/>
    <property type="evidence" value="ECO:0007669"/>
    <property type="project" value="TreeGrafter"/>
</dbReference>
<feature type="active site" description="Proton donor" evidence="6">
    <location>
        <position position="157"/>
    </location>
</feature>
<dbReference type="PANTHER" id="PTHR10091:SF0">
    <property type="entry name" value="GALACTOSE MUTAROTASE"/>
    <property type="match status" value="1"/>
</dbReference>
<feature type="binding site" evidence="8">
    <location>
        <begin position="61"/>
        <end position="62"/>
    </location>
    <ligand>
        <name>beta-D-galactose</name>
        <dbReference type="ChEBI" id="CHEBI:27667"/>
    </ligand>
</feature>
<evidence type="ECO:0000256" key="5">
    <source>
        <dbReference type="PIRNR" id="PIRNR005096"/>
    </source>
</evidence>
<protein>
    <recommendedName>
        <fullName evidence="5">Aldose 1-epimerase</fullName>
        <ecNumber evidence="5">5.1.3.3</ecNumber>
    </recommendedName>
</protein>
<comment type="pathway">
    <text evidence="1 5">Carbohydrate metabolism; hexose metabolism.</text>
</comment>
<evidence type="ECO:0000256" key="8">
    <source>
        <dbReference type="PIRSR" id="PIRSR005096-3"/>
    </source>
</evidence>
<dbReference type="InterPro" id="IPR015443">
    <property type="entry name" value="Aldose_1-epimerase"/>
</dbReference>
<accession>A0A0J5P813</accession>
<dbReference type="InterPro" id="IPR047215">
    <property type="entry name" value="Galactose_mutarotase-like"/>
</dbReference>
<comment type="catalytic activity">
    <reaction evidence="5">
        <text>alpha-D-glucose = beta-D-glucose</text>
        <dbReference type="Rhea" id="RHEA:10264"/>
        <dbReference type="ChEBI" id="CHEBI:15903"/>
        <dbReference type="ChEBI" id="CHEBI:17925"/>
        <dbReference type="EC" id="5.1.3.3"/>
    </reaction>
</comment>
<dbReference type="GO" id="GO:0030246">
    <property type="term" value="F:carbohydrate binding"/>
    <property type="evidence" value="ECO:0007669"/>
    <property type="project" value="InterPro"/>
</dbReference>
<evidence type="ECO:0000313" key="10">
    <source>
        <dbReference type="Proteomes" id="UP000036270"/>
    </source>
</evidence>
<dbReference type="UniPathway" id="UPA00242"/>
<comment type="caution">
    <text evidence="9">The sequence shown here is derived from an EMBL/GenBank/DDBJ whole genome shotgun (WGS) entry which is preliminary data.</text>
</comment>
<feature type="binding site" evidence="8">
    <location>
        <begin position="157"/>
        <end position="159"/>
    </location>
    <ligand>
        <name>beta-D-galactose</name>
        <dbReference type="ChEBI" id="CHEBI:27667"/>
    </ligand>
</feature>
<keyword evidence="10" id="KW-1185">Reference proteome</keyword>
<dbReference type="PATRIC" id="fig|67855.3.peg.596"/>
<dbReference type="NCBIfam" id="NF008277">
    <property type="entry name" value="PRK11055.1"/>
    <property type="match status" value="1"/>
</dbReference>